<feature type="compositionally biased region" description="Acidic residues" evidence="1">
    <location>
        <begin position="394"/>
        <end position="405"/>
    </location>
</feature>
<feature type="region of interest" description="Disordered" evidence="1">
    <location>
        <begin position="390"/>
        <end position="411"/>
    </location>
</feature>
<organism evidence="2 4">
    <name type="scientific">Chrysophaeum taylorii</name>
    <dbReference type="NCBI Taxonomy" id="2483200"/>
    <lineage>
        <taxon>Eukaryota</taxon>
        <taxon>Sar</taxon>
        <taxon>Stramenopiles</taxon>
        <taxon>Ochrophyta</taxon>
        <taxon>Pelagophyceae</taxon>
        <taxon>Pelagomonadales</taxon>
        <taxon>Pelagomonadaceae</taxon>
        <taxon>Chrysophaeum</taxon>
    </lineage>
</organism>
<dbReference type="PANTHER" id="PTHR46586">
    <property type="entry name" value="ANKYRIN REPEAT-CONTAINING PROTEIN"/>
    <property type="match status" value="1"/>
</dbReference>
<dbReference type="AlphaFoldDB" id="A0AAD7UJ99"/>
<evidence type="ECO:0000313" key="2">
    <source>
        <dbReference type="EMBL" id="KAJ8606084.1"/>
    </source>
</evidence>
<protein>
    <recommendedName>
        <fullName evidence="5">Ankyrin repeat domain containing protein</fullName>
    </recommendedName>
</protein>
<dbReference type="InterPro" id="IPR036770">
    <property type="entry name" value="Ankyrin_rpt-contain_sf"/>
</dbReference>
<dbReference type="Proteomes" id="UP001230188">
    <property type="component" value="Unassembled WGS sequence"/>
</dbReference>
<gene>
    <name evidence="2" type="ORF">CTAYLR_005179</name>
    <name evidence="3" type="ORF">CTAYLR_005196</name>
</gene>
<evidence type="ECO:0000313" key="3">
    <source>
        <dbReference type="EMBL" id="KAJ8614162.1"/>
    </source>
</evidence>
<dbReference type="EMBL" id="JAQMWT010000297">
    <property type="protein sequence ID" value="KAJ8606084.1"/>
    <property type="molecule type" value="Genomic_DNA"/>
</dbReference>
<dbReference type="InterPro" id="IPR052050">
    <property type="entry name" value="SecEffector_AnkRepeat"/>
</dbReference>
<sequence length="451" mass="50706">MSSSSYEPAPQSFVAKHALRELVDMRARVMLNGVEDIEELEAVIEAKEAWVFGLLEGVSHGALVALSRRRIETQEHLVEISKLFDKVGVEQHVRELLVRMVPGRGYDPDVDENVRLPRGVSSDSDGTEEELAEFVRLGAIDWVAMCLHDHAGLGRHACRVAAEAGSLEVLSWARARGYAWDERTCSSAAEGGHLDVLKWARQHGCPWDVRTCTVAAASGRLDVLKWARDNDCPWDAWTCAEAARFGHLEVLQWARNNGCPWNDLTCSRAAHAGHLQILKWARERGCPWNELACTQAALGGHLDLLEWARRNGCPWDEATCSMAARAGHLHVLKWAHANGCPWDEWTCTWAALFGNLRVLEWARQNDCPWDKSKCEAATDADFQATSREVREWAHEEEEEEEEEEDGKYRYDMRADQADEVATHHIEILVERARADDCPIDAAEAGRVEMSL</sequence>
<name>A0AAD7UJ99_9STRA</name>
<reference evidence="2" key="1">
    <citation type="submission" date="2023-01" db="EMBL/GenBank/DDBJ databases">
        <title>Metagenome sequencing of chrysophaentin producing Chrysophaeum taylorii.</title>
        <authorList>
            <person name="Davison J."/>
            <person name="Bewley C."/>
        </authorList>
    </citation>
    <scope>NUCLEOTIDE SEQUENCE</scope>
    <source>
        <strain evidence="2">NIES-1699</strain>
    </source>
</reference>
<evidence type="ECO:0008006" key="5">
    <source>
        <dbReference type="Google" id="ProtNLM"/>
    </source>
</evidence>
<dbReference type="Gene3D" id="1.25.40.20">
    <property type="entry name" value="Ankyrin repeat-containing domain"/>
    <property type="match status" value="1"/>
</dbReference>
<dbReference type="EMBL" id="JAQMWT010000010">
    <property type="protein sequence ID" value="KAJ8614162.1"/>
    <property type="molecule type" value="Genomic_DNA"/>
</dbReference>
<evidence type="ECO:0000313" key="4">
    <source>
        <dbReference type="Proteomes" id="UP001230188"/>
    </source>
</evidence>
<accession>A0AAD7UJ99</accession>
<dbReference type="PANTHER" id="PTHR46586:SF3">
    <property type="entry name" value="ANKYRIN REPEAT-CONTAINING PROTEIN"/>
    <property type="match status" value="1"/>
</dbReference>
<keyword evidence="4" id="KW-1185">Reference proteome</keyword>
<dbReference type="SUPFAM" id="SSF140860">
    <property type="entry name" value="Pseudo ankyrin repeat-like"/>
    <property type="match status" value="3"/>
</dbReference>
<evidence type="ECO:0000256" key="1">
    <source>
        <dbReference type="SAM" id="MobiDB-lite"/>
    </source>
</evidence>
<proteinExistence type="predicted"/>
<comment type="caution">
    <text evidence="2">The sequence shown here is derived from an EMBL/GenBank/DDBJ whole genome shotgun (WGS) entry which is preliminary data.</text>
</comment>